<dbReference type="GO" id="GO:0046872">
    <property type="term" value="F:metal ion binding"/>
    <property type="evidence" value="ECO:0007669"/>
    <property type="project" value="UniProtKB-KW"/>
</dbReference>
<dbReference type="InterPro" id="IPR015813">
    <property type="entry name" value="Pyrv/PenolPyrv_kinase-like_dom"/>
</dbReference>
<dbReference type="Pfam" id="PF13714">
    <property type="entry name" value="PEP_mutase"/>
    <property type="match status" value="1"/>
</dbReference>
<dbReference type="SUPFAM" id="SSF51621">
    <property type="entry name" value="Phosphoenolpyruvate/pyruvate domain"/>
    <property type="match status" value="1"/>
</dbReference>
<evidence type="ECO:0000256" key="1">
    <source>
        <dbReference type="ARBA" id="ARBA00022723"/>
    </source>
</evidence>
<dbReference type="PANTHER" id="PTHR42905:SF16">
    <property type="entry name" value="CARBOXYPHOSPHONOENOLPYRUVATE PHOSPHONOMUTASE-LIKE PROTEIN (AFU_ORTHOLOGUE AFUA_5G07230)"/>
    <property type="match status" value="1"/>
</dbReference>
<dbReference type="EMBL" id="FOVF01000017">
    <property type="protein sequence ID" value="SFN37014.1"/>
    <property type="molecule type" value="Genomic_DNA"/>
</dbReference>
<dbReference type="OrthoDB" id="9780430at2"/>
<gene>
    <name evidence="2" type="ORF">SAMN05216289_11747</name>
</gene>
<dbReference type="Gene3D" id="3.20.20.60">
    <property type="entry name" value="Phosphoenolpyruvate-binding domains"/>
    <property type="match status" value="1"/>
</dbReference>
<dbReference type="InterPro" id="IPR040442">
    <property type="entry name" value="Pyrv_kinase-like_dom_sf"/>
</dbReference>
<sequence>MPETRQILAERFRALHVPGKPLVIFNVWDAGSARAVTAAGARAIGLGSWSVAAAQGYEDGEQLPLAFVHENLRRIVRATELPVSIDFESGYGEVADEVGRNIAGLIEIGAVGCNLEDSLPADGTLREPAEQARRIASARRAAESSGIAFFINARTDVFLREPGDRHDAALLRHALERARAYADAGADGLFLPGLVDPGLIERAVRASPLPVNIMMSANAPSRSTLAELGVARISHGPGPYRAMLRHLEDTARIAFGG</sequence>
<reference evidence="2 3" key="1">
    <citation type="submission" date="2016-10" db="EMBL/GenBank/DDBJ databases">
        <authorList>
            <person name="de Groot N.N."/>
        </authorList>
    </citation>
    <scope>NUCLEOTIDE SEQUENCE [LARGE SCALE GENOMIC DNA]</scope>
    <source>
        <strain evidence="2 3">CGMCC 1.7659</strain>
    </source>
</reference>
<name>A0A1I4YG56_9GAMM</name>
<dbReference type="STRING" id="578942.SAMN05216289_11747"/>
<organism evidence="2 3">
    <name type="scientific">Dokdonella immobilis</name>
    <dbReference type="NCBI Taxonomy" id="578942"/>
    <lineage>
        <taxon>Bacteria</taxon>
        <taxon>Pseudomonadati</taxon>
        <taxon>Pseudomonadota</taxon>
        <taxon>Gammaproteobacteria</taxon>
        <taxon>Lysobacterales</taxon>
        <taxon>Rhodanobacteraceae</taxon>
        <taxon>Dokdonella</taxon>
    </lineage>
</organism>
<keyword evidence="3" id="KW-1185">Reference proteome</keyword>
<keyword evidence="1" id="KW-0479">Metal-binding</keyword>
<dbReference type="InterPro" id="IPR039556">
    <property type="entry name" value="ICL/PEPM"/>
</dbReference>
<dbReference type="Proteomes" id="UP000198575">
    <property type="component" value="Unassembled WGS sequence"/>
</dbReference>
<dbReference type="GO" id="GO:0016829">
    <property type="term" value="F:lyase activity"/>
    <property type="evidence" value="ECO:0007669"/>
    <property type="project" value="UniProtKB-KW"/>
</dbReference>
<keyword evidence="2" id="KW-0456">Lyase</keyword>
<accession>A0A1I4YG56</accession>
<dbReference type="AlphaFoldDB" id="A0A1I4YG56"/>
<evidence type="ECO:0000313" key="3">
    <source>
        <dbReference type="Proteomes" id="UP000198575"/>
    </source>
</evidence>
<dbReference type="PANTHER" id="PTHR42905">
    <property type="entry name" value="PHOSPHOENOLPYRUVATE CARBOXYLASE"/>
    <property type="match status" value="1"/>
</dbReference>
<dbReference type="RefSeq" id="WP_092408325.1">
    <property type="nucleotide sequence ID" value="NZ_FOVF01000017.1"/>
</dbReference>
<evidence type="ECO:0000313" key="2">
    <source>
        <dbReference type="EMBL" id="SFN37014.1"/>
    </source>
</evidence>
<protein>
    <submittedName>
        <fullName evidence="2">2-Methylisocitrate lyase, PEP mutase family</fullName>
    </submittedName>
</protein>
<dbReference type="CDD" id="cd00377">
    <property type="entry name" value="ICL_PEPM"/>
    <property type="match status" value="1"/>
</dbReference>
<proteinExistence type="predicted"/>